<keyword evidence="3" id="KW-0067">ATP-binding</keyword>
<dbReference type="RefSeq" id="YP_009600594.1">
    <property type="nucleotide sequence ID" value="NC_041925.1"/>
</dbReference>
<keyword evidence="1" id="KW-0547">Nucleotide-binding</keyword>
<dbReference type="GO" id="GO:0016787">
    <property type="term" value="F:hydrolase activity"/>
    <property type="evidence" value="ECO:0007669"/>
    <property type="project" value="UniProtKB-KW"/>
</dbReference>
<proteinExistence type="predicted"/>
<dbReference type="EMBL" id="KY742649">
    <property type="protein sequence ID" value="AQZ54585.1"/>
    <property type="molecule type" value="Genomic_DNA"/>
</dbReference>
<dbReference type="SUPFAM" id="SSF52540">
    <property type="entry name" value="P-loop containing nucleoside triphosphate hydrolases"/>
    <property type="match status" value="1"/>
</dbReference>
<dbReference type="PROSITE" id="PS51206">
    <property type="entry name" value="SF3_HELICASE_1"/>
    <property type="match status" value="1"/>
</dbReference>
<evidence type="ECO:0000256" key="3">
    <source>
        <dbReference type="ARBA" id="ARBA00022840"/>
    </source>
</evidence>
<dbReference type="InterPro" id="IPR045455">
    <property type="entry name" value="NrS-1_pol-like_helicase"/>
</dbReference>
<dbReference type="GeneID" id="40076400"/>
<dbReference type="InterPro" id="IPR054468">
    <property type="entry name" value="NrSPol-like_HBD"/>
</dbReference>
<evidence type="ECO:0000256" key="2">
    <source>
        <dbReference type="ARBA" id="ARBA00022801"/>
    </source>
</evidence>
<dbReference type="SMART" id="SM00885">
    <property type="entry name" value="D5_N"/>
    <property type="match status" value="1"/>
</dbReference>
<dbReference type="OrthoDB" id="3193at10239"/>
<evidence type="ECO:0000313" key="6">
    <source>
        <dbReference type="Proteomes" id="UP000221468"/>
    </source>
</evidence>
<dbReference type="InterPro" id="IPR014015">
    <property type="entry name" value="Helicase_SF3_DNA-vir"/>
</dbReference>
<accession>A0A1U9ZA69</accession>
<dbReference type="InterPro" id="IPR006500">
    <property type="entry name" value="Helicase_put_C_phage/plasmid"/>
</dbReference>
<feature type="domain" description="SF3 helicase" evidence="4">
    <location>
        <begin position="478"/>
        <end position="636"/>
    </location>
</feature>
<keyword evidence="2" id="KW-0378">Hydrolase</keyword>
<protein>
    <submittedName>
        <fullName evidence="5">P4 family primase</fullName>
    </submittedName>
</protein>
<dbReference type="PANTHER" id="PTHR35372">
    <property type="entry name" value="ATP BINDING PROTEIN-RELATED"/>
    <property type="match status" value="1"/>
</dbReference>
<dbReference type="PANTHER" id="PTHR35372:SF2">
    <property type="entry name" value="SF3 HELICASE DOMAIN-CONTAINING PROTEIN"/>
    <property type="match status" value="1"/>
</dbReference>
<evidence type="ECO:0000256" key="1">
    <source>
        <dbReference type="ARBA" id="ARBA00022741"/>
    </source>
</evidence>
<dbReference type="Pfam" id="PF08706">
    <property type="entry name" value="D5_N"/>
    <property type="match status" value="1"/>
</dbReference>
<organism evidence="5 6">
    <name type="scientific">Proteus phage VB_PmiS-Isfahan</name>
    <dbReference type="NCBI Taxonomy" id="1969841"/>
    <lineage>
        <taxon>Viruses</taxon>
        <taxon>Duplodnaviria</taxon>
        <taxon>Heunggongvirae</taxon>
        <taxon>Uroviricota</taxon>
        <taxon>Caudoviricetes</taxon>
        <taxon>Gorganvirus</taxon>
        <taxon>Gorganvirus isfahan</taxon>
    </lineage>
</organism>
<dbReference type="KEGG" id="vg:40076400"/>
<dbReference type="InterPro" id="IPR051620">
    <property type="entry name" value="ORF904-like_C"/>
</dbReference>
<dbReference type="NCBIfam" id="TIGR01613">
    <property type="entry name" value="primase_Cterm"/>
    <property type="match status" value="1"/>
</dbReference>
<evidence type="ECO:0000313" key="5">
    <source>
        <dbReference type="EMBL" id="AQZ54585.1"/>
    </source>
</evidence>
<dbReference type="InterPro" id="IPR027417">
    <property type="entry name" value="P-loop_NTPase"/>
</dbReference>
<keyword evidence="6" id="KW-1185">Reference proteome</keyword>
<reference evidence="5 6" key="1">
    <citation type="journal article" date="2019" name="Genomics">
        <title>Genomic analyses of a novel bacteriophage (VB_PmiS-Isfahan) within Siphoviridae family infecting Proteus mirabilis.</title>
        <authorList>
            <person name="Yazdi M."/>
            <person name="Bouzari M."/>
            <person name="Ghaemi E.A."/>
        </authorList>
    </citation>
    <scope>NUCLEOTIDE SEQUENCE [LARGE SCALE GENOMIC DNA]</scope>
</reference>
<dbReference type="InterPro" id="IPR014818">
    <property type="entry name" value="Phage/plasmid_primase_P4_C"/>
</dbReference>
<evidence type="ECO:0000259" key="4">
    <source>
        <dbReference type="PROSITE" id="PS51206"/>
    </source>
</evidence>
<dbReference type="GO" id="GO:0005524">
    <property type="term" value="F:ATP binding"/>
    <property type="evidence" value="ECO:0007669"/>
    <property type="project" value="UniProtKB-KW"/>
</dbReference>
<dbReference type="Pfam" id="PF22763">
    <property type="entry name" value="NrS1-1_pol-like_HBD"/>
    <property type="match status" value="1"/>
</dbReference>
<name>A0A1U9ZA69_9CAUD</name>
<dbReference type="Proteomes" id="UP000221468">
    <property type="component" value="Segment"/>
</dbReference>
<sequence>MQELINLKQWVMWKLTPVEGRPKPTKVPYSVTGVKASSTDPNSWSDYHTALAVAKAMGMDGVGFVFSKDDPYFFIDVDNCLDDNGNKSQLAIEISQQLFGCYVEISQSGHGLHFIGKTKTIPDWFKSMNNQELGLEIYTQERFIAMTCTGHGSENLDMTMQFNAIVSKYAKKRATADEWTSKPRAEYDGPESDEELIKLAMSSNSANNIFGDKASFKDLWTKNEDKLATTYPADQGESFNWSSADMALCSHLAFWTGCDCERMERLFDQSALVRAKWIDREDYRRNTILHAVSNCTTVYKKLQISQETINNVVNPVQSAIPNYMNISPGEGAYGTNHSANATTFIQNYYRGDTLIFNQDQAFRYTGKVWERVSDEELKYQLSIAMLASEPKADNINGTYKMMSWLQTRVDRVMGTYNGKPVNNLVICQNGILDVTTGDLKPHDPLFFTTSILPYSYDPFSQCPTWFNFLNSTLENDEERIALLQEWIGYMMINNYDYQKAMLLIGAPRSGKSTIGKIIQQLIGDQNFAGASLEGLANDAVLAELIDKQVIFIGDAHSVSGNNRNAILTNFKSITGCDPITINRKYKTAWNGKLPGRIMIAANNIPSFADDSGAMANRLLILPFNKSFLGKEDHTLEDRLLKELPGICNWALEGLRRLRRNNRFTEPEASKVERKEIEYQQAPLMAFFDECCEIDSNEKVTTEDLFNRYKAWKILEGGGTMTQNTFVRAMRSTFRGKIDKRPQRIDGVTRQCFIGIKLKSVVDPMNVVPFKQQEAR</sequence>
<dbReference type="Pfam" id="PF19263">
    <property type="entry name" value="DUF5906"/>
    <property type="match status" value="1"/>
</dbReference>
<dbReference type="Gene3D" id="3.40.50.300">
    <property type="entry name" value="P-loop containing nucleotide triphosphate hydrolases"/>
    <property type="match status" value="1"/>
</dbReference>